<dbReference type="InterPro" id="IPR036236">
    <property type="entry name" value="Znf_C2H2_sf"/>
</dbReference>
<evidence type="ECO:0000256" key="2">
    <source>
        <dbReference type="ARBA" id="ARBA00023015"/>
    </source>
</evidence>
<keyword evidence="5" id="KW-0863">Zinc-finger</keyword>
<dbReference type="Gene3D" id="3.30.160.60">
    <property type="entry name" value="Classic Zinc Finger"/>
    <property type="match status" value="1"/>
</dbReference>
<feature type="domain" description="C2H2-type" evidence="7">
    <location>
        <begin position="8"/>
        <end position="32"/>
    </location>
</feature>
<dbReference type="SUPFAM" id="SSF57959">
    <property type="entry name" value="Leucine zipper domain"/>
    <property type="match status" value="1"/>
</dbReference>
<proteinExistence type="predicted"/>
<evidence type="ECO:0000256" key="5">
    <source>
        <dbReference type="PROSITE-ProRule" id="PRU00042"/>
    </source>
</evidence>
<dbReference type="Gene3D" id="1.20.5.170">
    <property type="match status" value="1"/>
</dbReference>
<sequence length="357" mass="41011">MNDSRKPFACTVKGCEMTFSVEDHLTVHQNKHMLTVNTNQKCDLADQTPTPTRFLRNCDEVGLFQDLQIVNPFDELFKKATESPKCELRPEVTCDDTLHTPHILPHIQECTKKYDTSENSSCISNDFTISIADNCNRVLPTIVIHDESSNEVKVDNINVKNKLKRILLKNNINVKSDAQKPIEKPNEQRYVHEETKEKIREMNRAAQLRCRNKKRLKMKKLEEEMQKLRNENKRLCLENVALKTENMNLKEMLLEKATTVTKNDKPSDPSGNVSYVCIISTEPASVSYPIVQKPSSNNNINSNLFVRNSNIPINNNHTNINNKKSFLVLQNPKHNKSKKFRRIVPKVNSKSDGSKKN</sequence>
<reference evidence="9" key="1">
    <citation type="submission" date="2021-12" db="EMBL/GenBank/DDBJ databases">
        <authorList>
            <person name="King R."/>
        </authorList>
    </citation>
    <scope>NUCLEOTIDE SEQUENCE</scope>
</reference>
<dbReference type="GO" id="GO:0003700">
    <property type="term" value="F:DNA-binding transcription factor activity"/>
    <property type="evidence" value="ECO:0007669"/>
    <property type="project" value="InterPro"/>
</dbReference>
<protein>
    <recommendedName>
        <fullName evidence="11">Cyclic AMP-dependent transcription factor ATF-2</fullName>
    </recommendedName>
</protein>
<evidence type="ECO:0000256" key="4">
    <source>
        <dbReference type="ARBA" id="ARBA00023242"/>
    </source>
</evidence>
<comment type="subcellular location">
    <subcellularLocation>
        <location evidence="1">Nucleus</location>
    </subcellularLocation>
</comment>
<dbReference type="PANTHER" id="PTHR19304">
    <property type="entry name" value="CYCLIC-AMP RESPONSE ELEMENT BINDING PROTEIN"/>
    <property type="match status" value="1"/>
</dbReference>
<dbReference type="GO" id="GO:0005634">
    <property type="term" value="C:nucleus"/>
    <property type="evidence" value="ECO:0007669"/>
    <property type="project" value="UniProtKB-SubCell"/>
</dbReference>
<dbReference type="EMBL" id="OV121133">
    <property type="protein sequence ID" value="CAH0550401.1"/>
    <property type="molecule type" value="Genomic_DNA"/>
</dbReference>
<dbReference type="InterPro" id="IPR013087">
    <property type="entry name" value="Znf_C2H2_type"/>
</dbReference>
<dbReference type="OrthoDB" id="295274at2759"/>
<keyword evidence="2" id="KW-0805">Transcription regulation</keyword>
<keyword evidence="6" id="KW-0175">Coiled coil</keyword>
<dbReference type="SUPFAM" id="SSF57667">
    <property type="entry name" value="beta-beta-alpha zinc fingers"/>
    <property type="match status" value="1"/>
</dbReference>
<dbReference type="AlphaFoldDB" id="A0A9P0AX63"/>
<keyword evidence="4" id="KW-0539">Nucleus</keyword>
<keyword evidence="10" id="KW-1185">Reference proteome</keyword>
<name>A0A9P0AX63_BRAAE</name>
<dbReference type="GO" id="GO:0008270">
    <property type="term" value="F:zinc ion binding"/>
    <property type="evidence" value="ECO:0007669"/>
    <property type="project" value="UniProtKB-KW"/>
</dbReference>
<dbReference type="Proteomes" id="UP001154078">
    <property type="component" value="Chromosome 2"/>
</dbReference>
<dbReference type="PROSITE" id="PS50157">
    <property type="entry name" value="ZINC_FINGER_C2H2_2"/>
    <property type="match status" value="1"/>
</dbReference>
<organism evidence="9 10">
    <name type="scientific">Brassicogethes aeneus</name>
    <name type="common">Rape pollen beetle</name>
    <name type="synonym">Meligethes aeneus</name>
    <dbReference type="NCBI Taxonomy" id="1431903"/>
    <lineage>
        <taxon>Eukaryota</taxon>
        <taxon>Metazoa</taxon>
        <taxon>Ecdysozoa</taxon>
        <taxon>Arthropoda</taxon>
        <taxon>Hexapoda</taxon>
        <taxon>Insecta</taxon>
        <taxon>Pterygota</taxon>
        <taxon>Neoptera</taxon>
        <taxon>Endopterygota</taxon>
        <taxon>Coleoptera</taxon>
        <taxon>Polyphaga</taxon>
        <taxon>Cucujiformia</taxon>
        <taxon>Nitidulidae</taxon>
        <taxon>Meligethinae</taxon>
        <taxon>Brassicogethes</taxon>
    </lineage>
</organism>
<dbReference type="InterPro" id="IPR051027">
    <property type="entry name" value="bZIP_transcription_factors"/>
</dbReference>
<evidence type="ECO:0000259" key="8">
    <source>
        <dbReference type="PROSITE" id="PS50217"/>
    </source>
</evidence>
<keyword evidence="3" id="KW-0804">Transcription</keyword>
<evidence type="ECO:0000256" key="6">
    <source>
        <dbReference type="SAM" id="Coils"/>
    </source>
</evidence>
<dbReference type="CDD" id="cd14687">
    <property type="entry name" value="bZIP_ATF2"/>
    <property type="match status" value="1"/>
</dbReference>
<dbReference type="SMART" id="SM00338">
    <property type="entry name" value="BRLZ"/>
    <property type="match status" value="1"/>
</dbReference>
<dbReference type="PROSITE" id="PS50217">
    <property type="entry name" value="BZIP"/>
    <property type="match status" value="1"/>
</dbReference>
<feature type="coiled-coil region" evidence="6">
    <location>
        <begin position="211"/>
        <end position="245"/>
    </location>
</feature>
<evidence type="ECO:0000256" key="1">
    <source>
        <dbReference type="ARBA" id="ARBA00004123"/>
    </source>
</evidence>
<evidence type="ECO:0000259" key="7">
    <source>
        <dbReference type="PROSITE" id="PS50157"/>
    </source>
</evidence>
<accession>A0A9P0AX63</accession>
<evidence type="ECO:0000256" key="3">
    <source>
        <dbReference type="ARBA" id="ARBA00023163"/>
    </source>
</evidence>
<feature type="domain" description="BZIP" evidence="8">
    <location>
        <begin position="193"/>
        <end position="256"/>
    </location>
</feature>
<evidence type="ECO:0000313" key="9">
    <source>
        <dbReference type="EMBL" id="CAH0550401.1"/>
    </source>
</evidence>
<keyword evidence="5" id="KW-0479">Metal-binding</keyword>
<evidence type="ECO:0000313" key="10">
    <source>
        <dbReference type="Proteomes" id="UP001154078"/>
    </source>
</evidence>
<dbReference type="PROSITE" id="PS00028">
    <property type="entry name" value="ZINC_FINGER_C2H2_1"/>
    <property type="match status" value="1"/>
</dbReference>
<dbReference type="InterPro" id="IPR004827">
    <property type="entry name" value="bZIP"/>
</dbReference>
<evidence type="ECO:0008006" key="11">
    <source>
        <dbReference type="Google" id="ProtNLM"/>
    </source>
</evidence>
<dbReference type="InterPro" id="IPR046347">
    <property type="entry name" value="bZIP_sf"/>
</dbReference>
<keyword evidence="5" id="KW-0862">Zinc</keyword>
<gene>
    <name evidence="9" type="ORF">MELIAE_LOCUS3230</name>
</gene>